<feature type="non-terminal residue" evidence="1">
    <location>
        <position position="1"/>
    </location>
</feature>
<dbReference type="EMBL" id="AGNL01042786">
    <property type="protein sequence ID" value="EJK50864.1"/>
    <property type="molecule type" value="Genomic_DNA"/>
</dbReference>
<name>K0RF26_THAOC</name>
<proteinExistence type="predicted"/>
<reference evidence="1 2" key="1">
    <citation type="journal article" date="2012" name="Genome Biol.">
        <title>Genome and low-iron response of an oceanic diatom adapted to chronic iron limitation.</title>
        <authorList>
            <person name="Lommer M."/>
            <person name="Specht M."/>
            <person name="Roy A.S."/>
            <person name="Kraemer L."/>
            <person name="Andreson R."/>
            <person name="Gutowska M.A."/>
            <person name="Wolf J."/>
            <person name="Bergner S.V."/>
            <person name="Schilhabel M.B."/>
            <person name="Klostermeier U.C."/>
            <person name="Beiko R.G."/>
            <person name="Rosenstiel P."/>
            <person name="Hippler M."/>
            <person name="Laroche J."/>
        </authorList>
    </citation>
    <scope>NUCLEOTIDE SEQUENCE [LARGE SCALE GENOMIC DNA]</scope>
    <source>
        <strain evidence="1 2">CCMP1005</strain>
    </source>
</reference>
<accession>K0RF26</accession>
<sequence>HSVTAPQVLWPAPWATGTRFSGSMPAMMPSSMSPRESPSTSISFIRDPNDVDRETPLHGGLVQPQYDVGELGRGLRISLVVAGLKDEVVVGVDENLGPSESSPHKDLDPADQIVRLPEVRRLVVPLAPPDPRLVLHSLPTNEGGAETLATRVARQVQGDQEDLLIRLMSGWESSNDKSSPPFVPEVSPFALTKRVSPTKCADTQTVLNRACPPVRLLTVSTSCGMGPSEGRSPWHCKRVGF</sequence>
<keyword evidence="2" id="KW-1185">Reference proteome</keyword>
<protein>
    <submittedName>
        <fullName evidence="1">Uncharacterized protein</fullName>
    </submittedName>
</protein>
<dbReference type="Proteomes" id="UP000266841">
    <property type="component" value="Unassembled WGS sequence"/>
</dbReference>
<dbReference type="AlphaFoldDB" id="K0RF26"/>
<evidence type="ECO:0000313" key="1">
    <source>
        <dbReference type="EMBL" id="EJK50864.1"/>
    </source>
</evidence>
<comment type="caution">
    <text evidence="1">The sequence shown here is derived from an EMBL/GenBank/DDBJ whole genome shotgun (WGS) entry which is preliminary data.</text>
</comment>
<evidence type="ECO:0000313" key="2">
    <source>
        <dbReference type="Proteomes" id="UP000266841"/>
    </source>
</evidence>
<organism evidence="1 2">
    <name type="scientific">Thalassiosira oceanica</name>
    <name type="common">Marine diatom</name>
    <dbReference type="NCBI Taxonomy" id="159749"/>
    <lineage>
        <taxon>Eukaryota</taxon>
        <taxon>Sar</taxon>
        <taxon>Stramenopiles</taxon>
        <taxon>Ochrophyta</taxon>
        <taxon>Bacillariophyta</taxon>
        <taxon>Coscinodiscophyceae</taxon>
        <taxon>Thalassiosirophycidae</taxon>
        <taxon>Thalassiosirales</taxon>
        <taxon>Thalassiosiraceae</taxon>
        <taxon>Thalassiosira</taxon>
    </lineage>
</organism>
<gene>
    <name evidence="1" type="ORF">THAOC_30027</name>
</gene>